<keyword evidence="2" id="KW-1185">Reference proteome</keyword>
<accession>A0AAP0EBW4</accession>
<name>A0AAP0EBW4_9MAGN</name>
<gene>
    <name evidence="1" type="ORF">Sjap_023592</name>
</gene>
<dbReference type="AlphaFoldDB" id="A0AAP0EBW4"/>
<reference evidence="1 2" key="1">
    <citation type="submission" date="2024-01" db="EMBL/GenBank/DDBJ databases">
        <title>Genome assemblies of Stephania.</title>
        <authorList>
            <person name="Yang L."/>
        </authorList>
    </citation>
    <scope>NUCLEOTIDE SEQUENCE [LARGE SCALE GENOMIC DNA]</scope>
    <source>
        <strain evidence="1">QJT</strain>
        <tissue evidence="1">Leaf</tissue>
    </source>
</reference>
<protein>
    <submittedName>
        <fullName evidence="1">Uncharacterized protein</fullName>
    </submittedName>
</protein>
<evidence type="ECO:0000313" key="2">
    <source>
        <dbReference type="Proteomes" id="UP001417504"/>
    </source>
</evidence>
<proteinExistence type="predicted"/>
<sequence>MCFLELKIMKYYEQKKICSYLKVMGSNPSPLKMGQALVFQGRSGMVSLAMLGVLCNL</sequence>
<dbReference type="Proteomes" id="UP001417504">
    <property type="component" value="Unassembled WGS sequence"/>
</dbReference>
<organism evidence="1 2">
    <name type="scientific">Stephania japonica</name>
    <dbReference type="NCBI Taxonomy" id="461633"/>
    <lineage>
        <taxon>Eukaryota</taxon>
        <taxon>Viridiplantae</taxon>
        <taxon>Streptophyta</taxon>
        <taxon>Embryophyta</taxon>
        <taxon>Tracheophyta</taxon>
        <taxon>Spermatophyta</taxon>
        <taxon>Magnoliopsida</taxon>
        <taxon>Ranunculales</taxon>
        <taxon>Menispermaceae</taxon>
        <taxon>Menispermoideae</taxon>
        <taxon>Cissampelideae</taxon>
        <taxon>Stephania</taxon>
    </lineage>
</organism>
<evidence type="ECO:0000313" key="1">
    <source>
        <dbReference type="EMBL" id="KAK9090415.1"/>
    </source>
</evidence>
<dbReference type="EMBL" id="JBBNAE010000010">
    <property type="protein sequence ID" value="KAK9090415.1"/>
    <property type="molecule type" value="Genomic_DNA"/>
</dbReference>
<comment type="caution">
    <text evidence="1">The sequence shown here is derived from an EMBL/GenBank/DDBJ whole genome shotgun (WGS) entry which is preliminary data.</text>
</comment>